<dbReference type="AlphaFoldDB" id="A0A1H0ZF58"/>
<dbReference type="OrthoDB" id="4952924at2"/>
<evidence type="ECO:0008006" key="3">
    <source>
        <dbReference type="Google" id="ProtNLM"/>
    </source>
</evidence>
<evidence type="ECO:0000313" key="1">
    <source>
        <dbReference type="EMBL" id="SDQ26004.1"/>
    </source>
</evidence>
<proteinExistence type="predicted"/>
<dbReference type="KEGG" id="acry:AC20117_15695"/>
<organism evidence="1 2">
    <name type="scientific">Crystallibacter crystallopoietes</name>
    <dbReference type="NCBI Taxonomy" id="37928"/>
    <lineage>
        <taxon>Bacteria</taxon>
        <taxon>Bacillati</taxon>
        <taxon>Actinomycetota</taxon>
        <taxon>Actinomycetes</taxon>
        <taxon>Micrococcales</taxon>
        <taxon>Micrococcaceae</taxon>
        <taxon>Crystallibacter</taxon>
    </lineage>
</organism>
<keyword evidence="2" id="KW-1185">Reference proteome</keyword>
<dbReference type="Proteomes" id="UP000181917">
    <property type="component" value="Unassembled WGS sequence"/>
</dbReference>
<reference evidence="1 2" key="1">
    <citation type="submission" date="2016-10" db="EMBL/GenBank/DDBJ databases">
        <authorList>
            <person name="de Groot N.N."/>
        </authorList>
    </citation>
    <scope>NUCLEOTIDE SEQUENCE [LARGE SCALE GENOMIC DNA]</scope>
    <source>
        <strain evidence="1 2">DSM 20117</strain>
    </source>
</reference>
<evidence type="ECO:0000313" key="2">
    <source>
        <dbReference type="Proteomes" id="UP000181917"/>
    </source>
</evidence>
<name>A0A1H0ZF58_9MICC</name>
<accession>A0A1H0ZF58</accession>
<protein>
    <recommendedName>
        <fullName evidence="3">STAS domain-containing protein</fullName>
    </recommendedName>
</protein>
<gene>
    <name evidence="1" type="ORF">SAMN04489742_0316</name>
</gene>
<dbReference type="EMBL" id="FNKH01000002">
    <property type="protein sequence ID" value="SDQ26004.1"/>
    <property type="molecule type" value="Genomic_DNA"/>
</dbReference>
<dbReference type="RefSeq" id="WP_074698787.1">
    <property type="nucleotide sequence ID" value="NZ_CP018863.1"/>
</dbReference>
<sequence length="116" mass="12496">MTTTQLVRNARDQTGFTGAASRKLKVLVRLDTTMQSARIQVGGTVTIQNLKALYAIARRTNSLVPGMEIVVDLSRAHAGAEALADLQTAVERGCLPEKSDPLHSECRLQVLEPLAA</sequence>